<reference evidence="2" key="1">
    <citation type="submission" date="2017-09" db="EMBL/GenBank/DDBJ databases">
        <title>Depth-based differentiation of microbial function through sediment-hosted aquifers and enrichment of novel symbionts in the deep terrestrial subsurface.</title>
        <authorList>
            <person name="Probst A.J."/>
            <person name="Ladd B."/>
            <person name="Jarett J.K."/>
            <person name="Geller-Mcgrath D.E."/>
            <person name="Sieber C.M.K."/>
            <person name="Emerson J.B."/>
            <person name="Anantharaman K."/>
            <person name="Thomas B.C."/>
            <person name="Malmstrom R."/>
            <person name="Stieglmeier M."/>
            <person name="Klingl A."/>
            <person name="Woyke T."/>
            <person name="Ryan C.M."/>
            <person name="Banfield J.F."/>
        </authorList>
    </citation>
    <scope>NUCLEOTIDE SEQUENCE [LARGE SCALE GENOMIC DNA]</scope>
</reference>
<dbReference type="InterPro" id="IPR003607">
    <property type="entry name" value="HD/PDEase_dom"/>
</dbReference>
<dbReference type="Gene3D" id="1.10.3210.10">
    <property type="entry name" value="Hypothetical protein af1432"/>
    <property type="match status" value="1"/>
</dbReference>
<accession>A0A2M7VB72</accession>
<dbReference type="Proteomes" id="UP000231453">
    <property type="component" value="Unassembled WGS sequence"/>
</dbReference>
<sequence>MVQQLQHLQQKAMSFTKSIKKLIIEAQKQMSHSFDPLHDLRHVERVVDNTKNISKNIKLSQKERDALELAAWWHDVSRALSNKPSMIWMALFDDNLSAFALLFYAIRHRVVSSVALKAFGMLMCNGMMTGKFMTKIFARKRTRLLLNLLKDADMMDIMNINRFYEASQLAQMSKANLRKFRTLIWFNLHTKILQMKTIEARVYIEEIMKDFITWFSEAEIYLWHAENFGEEWMEKTMARLKSNLNNIIELNSISYAMTN</sequence>
<name>A0A2M7VB72_9BACT</name>
<evidence type="ECO:0000313" key="2">
    <source>
        <dbReference type="Proteomes" id="UP000231453"/>
    </source>
</evidence>
<evidence type="ECO:0008006" key="3">
    <source>
        <dbReference type="Google" id="ProtNLM"/>
    </source>
</evidence>
<comment type="caution">
    <text evidence="1">The sequence shown here is derived from an EMBL/GenBank/DDBJ whole genome shotgun (WGS) entry which is preliminary data.</text>
</comment>
<dbReference type="CDD" id="cd00077">
    <property type="entry name" value="HDc"/>
    <property type="match status" value="1"/>
</dbReference>
<dbReference type="EMBL" id="PFPL01000032">
    <property type="protein sequence ID" value="PIZ96201.1"/>
    <property type="molecule type" value="Genomic_DNA"/>
</dbReference>
<organism evidence="1 2">
    <name type="scientific">Candidatus Magasanikbacteria bacterium CG_4_10_14_0_2_um_filter_33_14</name>
    <dbReference type="NCBI Taxonomy" id="1974636"/>
    <lineage>
        <taxon>Bacteria</taxon>
        <taxon>Candidatus Magasanikiibacteriota</taxon>
    </lineage>
</organism>
<protein>
    <recommendedName>
        <fullName evidence="3">HD domain-containing protein</fullName>
    </recommendedName>
</protein>
<evidence type="ECO:0000313" key="1">
    <source>
        <dbReference type="EMBL" id="PIZ96201.1"/>
    </source>
</evidence>
<gene>
    <name evidence="1" type="ORF">COX80_01930</name>
</gene>
<proteinExistence type="predicted"/>
<dbReference type="AlphaFoldDB" id="A0A2M7VB72"/>
<dbReference type="SUPFAM" id="SSF109604">
    <property type="entry name" value="HD-domain/PDEase-like"/>
    <property type="match status" value="1"/>
</dbReference>